<accession>A0A2H0YLM2</accession>
<protein>
    <submittedName>
        <fullName evidence="1">Uncharacterized protein</fullName>
    </submittedName>
</protein>
<dbReference type="Proteomes" id="UP000230088">
    <property type="component" value="Unassembled WGS sequence"/>
</dbReference>
<name>A0A2H0YLM2_9BACT</name>
<dbReference type="EMBL" id="PEYD01000040">
    <property type="protein sequence ID" value="PIS39394.1"/>
    <property type="molecule type" value="Genomic_DNA"/>
</dbReference>
<evidence type="ECO:0000313" key="2">
    <source>
        <dbReference type="Proteomes" id="UP000230088"/>
    </source>
</evidence>
<organism evidence="1 2">
    <name type="scientific">Candidatus Nealsonbacteria bacterium CG08_land_8_20_14_0_20_38_20</name>
    <dbReference type="NCBI Taxonomy" id="1974705"/>
    <lineage>
        <taxon>Bacteria</taxon>
        <taxon>Candidatus Nealsoniibacteriota</taxon>
    </lineage>
</organism>
<sequence>MPKLPDPFSTKPTKEQIQTTREIIDAIFKDPQVKYGLREFSKLKIEEAITIFEKEKDKFY</sequence>
<proteinExistence type="predicted"/>
<reference evidence="2" key="1">
    <citation type="submission" date="2017-09" db="EMBL/GenBank/DDBJ databases">
        <title>Depth-based differentiation of microbial function through sediment-hosted aquifers and enrichment of novel symbionts in the deep terrestrial subsurface.</title>
        <authorList>
            <person name="Probst A.J."/>
            <person name="Ladd B."/>
            <person name="Jarett J.K."/>
            <person name="Geller-Mcgrath D.E."/>
            <person name="Sieber C.M.K."/>
            <person name="Emerson J.B."/>
            <person name="Anantharaman K."/>
            <person name="Thomas B.C."/>
            <person name="Malmstrom R."/>
            <person name="Stieglmeier M."/>
            <person name="Klingl A."/>
            <person name="Woyke T."/>
            <person name="Ryan C.M."/>
            <person name="Banfield J.F."/>
        </authorList>
    </citation>
    <scope>NUCLEOTIDE SEQUENCE [LARGE SCALE GENOMIC DNA]</scope>
</reference>
<dbReference type="AlphaFoldDB" id="A0A2H0YLM2"/>
<feature type="non-terminal residue" evidence="1">
    <location>
        <position position="60"/>
    </location>
</feature>
<evidence type="ECO:0000313" key="1">
    <source>
        <dbReference type="EMBL" id="PIS39394.1"/>
    </source>
</evidence>
<gene>
    <name evidence="1" type="ORF">COT33_02120</name>
</gene>
<comment type="caution">
    <text evidence="1">The sequence shown here is derived from an EMBL/GenBank/DDBJ whole genome shotgun (WGS) entry which is preliminary data.</text>
</comment>